<dbReference type="SMART" id="SM00388">
    <property type="entry name" value="HisKA"/>
    <property type="match status" value="1"/>
</dbReference>
<dbReference type="Pfam" id="PF00512">
    <property type="entry name" value="HisKA"/>
    <property type="match status" value="1"/>
</dbReference>
<dbReference type="InterPro" id="IPR005467">
    <property type="entry name" value="His_kinase_dom"/>
</dbReference>
<dbReference type="InterPro" id="IPR003661">
    <property type="entry name" value="HisK_dim/P_dom"/>
</dbReference>
<dbReference type="Pfam" id="PF12860">
    <property type="entry name" value="PAS_7"/>
    <property type="match status" value="2"/>
</dbReference>
<proteinExistence type="predicted"/>
<dbReference type="PANTHER" id="PTHR43047">
    <property type="entry name" value="TWO-COMPONENT HISTIDINE PROTEIN KINASE"/>
    <property type="match status" value="1"/>
</dbReference>
<evidence type="ECO:0000256" key="5">
    <source>
        <dbReference type="ARBA" id="ARBA00022777"/>
    </source>
</evidence>
<keyword evidence="3" id="KW-0597">Phosphoprotein</keyword>
<dbReference type="OrthoDB" id="9797304at2"/>
<comment type="catalytic activity">
    <reaction evidence="1">
        <text>ATP + protein L-histidine = ADP + protein N-phospho-L-histidine.</text>
        <dbReference type="EC" id="2.7.13.3"/>
    </reaction>
</comment>
<dbReference type="GO" id="GO:0000155">
    <property type="term" value="F:phosphorelay sensor kinase activity"/>
    <property type="evidence" value="ECO:0007669"/>
    <property type="project" value="InterPro"/>
</dbReference>
<dbReference type="SMART" id="SM00387">
    <property type="entry name" value="HATPase_c"/>
    <property type="match status" value="1"/>
</dbReference>
<keyword evidence="6" id="KW-0812">Transmembrane</keyword>
<dbReference type="Proteomes" id="UP000236884">
    <property type="component" value="Chromosome"/>
</dbReference>
<feature type="transmembrane region" description="Helical" evidence="6">
    <location>
        <begin position="52"/>
        <end position="74"/>
    </location>
</feature>
<dbReference type="Gene3D" id="3.30.450.20">
    <property type="entry name" value="PAS domain"/>
    <property type="match status" value="3"/>
</dbReference>
<dbReference type="SUPFAM" id="SSF55874">
    <property type="entry name" value="ATPase domain of HSP90 chaperone/DNA topoisomerase II/histidine kinase"/>
    <property type="match status" value="1"/>
</dbReference>
<dbReference type="GO" id="GO:0009927">
    <property type="term" value="F:histidine phosphotransfer kinase activity"/>
    <property type="evidence" value="ECO:0007669"/>
    <property type="project" value="TreeGrafter"/>
</dbReference>
<dbReference type="FunFam" id="3.30.565.10:FF:000006">
    <property type="entry name" value="Sensor histidine kinase WalK"/>
    <property type="match status" value="1"/>
</dbReference>
<dbReference type="Gene3D" id="3.30.565.10">
    <property type="entry name" value="Histidine kinase-like ATPase, C-terminal domain"/>
    <property type="match status" value="1"/>
</dbReference>
<dbReference type="CDD" id="cd00075">
    <property type="entry name" value="HATPase"/>
    <property type="match status" value="1"/>
</dbReference>
<evidence type="ECO:0000313" key="9">
    <source>
        <dbReference type="Proteomes" id="UP000236884"/>
    </source>
</evidence>
<evidence type="ECO:0000313" key="8">
    <source>
        <dbReference type="EMBL" id="BAT61731.1"/>
    </source>
</evidence>
<dbReference type="InterPro" id="IPR036097">
    <property type="entry name" value="HisK_dim/P_sf"/>
</dbReference>
<accession>A0A0S3Q0R7</accession>
<dbReference type="PANTHER" id="PTHR43047:SF72">
    <property type="entry name" value="OSMOSENSING HISTIDINE PROTEIN KINASE SLN1"/>
    <property type="match status" value="1"/>
</dbReference>
<keyword evidence="9" id="KW-1185">Reference proteome</keyword>
<dbReference type="Pfam" id="PF08448">
    <property type="entry name" value="PAS_4"/>
    <property type="match status" value="1"/>
</dbReference>
<dbReference type="InterPro" id="IPR036890">
    <property type="entry name" value="HATPase_C_sf"/>
</dbReference>
<dbReference type="KEGG" id="vgo:GJW-30_1_04292"/>
<keyword evidence="6" id="KW-1133">Transmembrane helix</keyword>
<dbReference type="CDD" id="cd00082">
    <property type="entry name" value="HisKA"/>
    <property type="match status" value="1"/>
</dbReference>
<evidence type="ECO:0000259" key="7">
    <source>
        <dbReference type="PROSITE" id="PS50109"/>
    </source>
</evidence>
<dbReference type="InterPro" id="IPR000014">
    <property type="entry name" value="PAS"/>
</dbReference>
<keyword evidence="4 8" id="KW-0808">Transferase</keyword>
<dbReference type="Pfam" id="PF02518">
    <property type="entry name" value="HATPase_c"/>
    <property type="match status" value="1"/>
</dbReference>
<dbReference type="InterPro" id="IPR004358">
    <property type="entry name" value="Sig_transdc_His_kin-like_C"/>
</dbReference>
<protein>
    <recommendedName>
        <fullName evidence="2">histidine kinase</fullName>
        <ecNumber evidence="2">2.7.13.3</ecNumber>
    </recommendedName>
</protein>
<feature type="domain" description="Histidine kinase" evidence="7">
    <location>
        <begin position="604"/>
        <end position="821"/>
    </location>
</feature>
<name>A0A0S3Q0R7_9BRAD</name>
<reference evidence="8 9" key="1">
    <citation type="submission" date="2015-08" db="EMBL/GenBank/DDBJ databases">
        <title>Investigation of the bacterial diversity of lava forest soil.</title>
        <authorList>
            <person name="Lee J.S."/>
        </authorList>
    </citation>
    <scope>NUCLEOTIDE SEQUENCE [LARGE SCALE GENOMIC DNA]</scope>
    <source>
        <strain evidence="8 9">GJW-30</strain>
    </source>
</reference>
<dbReference type="EC" id="2.7.13.3" evidence="2"/>
<gene>
    <name evidence="8" type="primary">divL</name>
    <name evidence="8" type="ORF">GJW-30_1_04292</name>
</gene>
<dbReference type="InterPro" id="IPR035965">
    <property type="entry name" value="PAS-like_dom_sf"/>
</dbReference>
<dbReference type="SUPFAM" id="SSF47384">
    <property type="entry name" value="Homodimeric domain of signal transducing histidine kinase"/>
    <property type="match status" value="1"/>
</dbReference>
<dbReference type="EMBL" id="AP014946">
    <property type="protein sequence ID" value="BAT61731.1"/>
    <property type="molecule type" value="Genomic_DNA"/>
</dbReference>
<dbReference type="InterPro" id="IPR003594">
    <property type="entry name" value="HATPase_dom"/>
</dbReference>
<dbReference type="PROSITE" id="PS50109">
    <property type="entry name" value="HIS_KIN"/>
    <property type="match status" value="1"/>
</dbReference>
<evidence type="ECO:0000256" key="1">
    <source>
        <dbReference type="ARBA" id="ARBA00000085"/>
    </source>
</evidence>
<evidence type="ECO:0000256" key="3">
    <source>
        <dbReference type="ARBA" id="ARBA00022553"/>
    </source>
</evidence>
<dbReference type="GO" id="GO:0005886">
    <property type="term" value="C:plasma membrane"/>
    <property type="evidence" value="ECO:0007669"/>
    <property type="project" value="TreeGrafter"/>
</dbReference>
<evidence type="ECO:0000256" key="4">
    <source>
        <dbReference type="ARBA" id="ARBA00022679"/>
    </source>
</evidence>
<organism evidence="8 9">
    <name type="scientific">Variibacter gotjawalensis</name>
    <dbReference type="NCBI Taxonomy" id="1333996"/>
    <lineage>
        <taxon>Bacteria</taxon>
        <taxon>Pseudomonadati</taxon>
        <taxon>Pseudomonadota</taxon>
        <taxon>Alphaproteobacteria</taxon>
        <taxon>Hyphomicrobiales</taxon>
        <taxon>Nitrobacteraceae</taxon>
        <taxon>Variibacter</taxon>
    </lineage>
</organism>
<dbReference type="InterPro" id="IPR013656">
    <property type="entry name" value="PAS_4"/>
</dbReference>
<keyword evidence="6" id="KW-0472">Membrane</keyword>
<keyword evidence="5" id="KW-0418">Kinase</keyword>
<dbReference type="SMART" id="SM00091">
    <property type="entry name" value="PAS"/>
    <property type="match status" value="3"/>
</dbReference>
<dbReference type="PRINTS" id="PR00344">
    <property type="entry name" value="BCTRLSENSOR"/>
</dbReference>
<evidence type="ECO:0000256" key="2">
    <source>
        <dbReference type="ARBA" id="ARBA00012438"/>
    </source>
</evidence>
<dbReference type="Gene3D" id="1.10.287.130">
    <property type="match status" value="1"/>
</dbReference>
<sequence length="826" mass="90430">MAIPANRGSASARLMASTGLAWLTQQGGAFAASVQASDPGFISSLGLVSRQAVIGSALIIGAASFATLTAIILVRSRARLSAAETKARAEGAALRAEADRAVALLSSEPQVYVLWEAGRDEPDFIGDVSAITATPIPRRVLTFGSWLPPEQARNLEQAVATLRSRGEGFRMMTPTLAGRYVEAEGRAISGRAILRLKDVGGLERALAELRDAHQRLIADIEPVRMLLDAIPAPLWARDREGHIIWVNPAYAAAVSSPTSDDVLNRQVELLDRPAREEWQRAHAGGQQFALRTPVVIAGRRRLFDVLDLPSDRGSAGIGLDVTEVENMRDEIAQKVQAHNRTLDQLPTAVAVFGADQRVTFTNAAYRTLWDLDASFLDQNPTDGAILDKLRAARKLPEQLDFRQWRKQLHEAYRAVEPGEQLWHLPDGKTLRVVTTPDPGGGITYVFDDVTERLDLERRYDAVMRVQGETLENLSEALAVFGSDGRLRLFNAAFSRMWKITTAQLAGRPHIESVISWAAPLYRDAEWWGELRTAVTGLERRETLASRLERTDGAVLDCQTVPLPDGSTLVCFLDVTDTVNVERALRERNDALVAADDLKSDFVHHVSYELRTPLTNIIGFTHLLHDDTTGPLTGKQREYLGYISSSSGALLAIINDILDLASIDAGAMKLDVGAVDVRKTIAAAAEGLQDRLNERSLRLEVLADENIGAFPADERRVRQILYNLLSNAIQFSPPNGTIRLVASRNNEQLALTVEDHGKGIPAEQLERVFNRFETDSRGSPHRGAGLGLSIVRSFVELHGGRVDLTSVEGQGTTVTCIFPLKLRDAAE</sequence>
<evidence type="ECO:0000256" key="6">
    <source>
        <dbReference type="SAM" id="Phobius"/>
    </source>
</evidence>
<dbReference type="SUPFAM" id="SSF55785">
    <property type="entry name" value="PYP-like sensor domain (PAS domain)"/>
    <property type="match status" value="3"/>
</dbReference>
<dbReference type="AlphaFoldDB" id="A0A0S3Q0R7"/>